<keyword evidence="3" id="KW-0963">Cytoplasm</keyword>
<dbReference type="Proteomes" id="UP000078200">
    <property type="component" value="Unassembled WGS sequence"/>
</dbReference>
<protein>
    <recommendedName>
        <fullName evidence="11">HAUS augmin-like complex subunit 3 N-terminal domain-containing protein</fullName>
    </recommendedName>
</protein>
<dbReference type="STRING" id="7395.A0A1A9V8M3"/>
<evidence type="ECO:0000256" key="1">
    <source>
        <dbReference type="ARBA" id="ARBA00004186"/>
    </source>
</evidence>
<name>A0A1A9V8M3_GLOAU</name>
<evidence type="ECO:0000256" key="9">
    <source>
        <dbReference type="ARBA" id="ARBA00023306"/>
    </source>
</evidence>
<keyword evidence="7 10" id="KW-0175">Coiled coil</keyword>
<evidence type="ECO:0000256" key="8">
    <source>
        <dbReference type="ARBA" id="ARBA00023212"/>
    </source>
</evidence>
<feature type="domain" description="HAUS augmin-like complex subunit 3 N-terminal" evidence="11">
    <location>
        <begin position="22"/>
        <end position="307"/>
    </location>
</feature>
<evidence type="ECO:0000313" key="12">
    <source>
        <dbReference type="EnsemblMetazoa" id="GAUT029346-PA"/>
    </source>
</evidence>
<proteinExistence type="inferred from homology"/>
<evidence type="ECO:0000256" key="10">
    <source>
        <dbReference type="SAM" id="Coils"/>
    </source>
</evidence>
<sequence length="586" mass="69266">MGDIVNNIEIFKKLNFDTSNQWIFYDERFQKFFDFFANNITDSNILTETEILEQEEMLRRNQYVETNEECAECLQKFISKYPGLLTDTEDDIISLQQSIATMKKLLHGYDELINDMRDIKQSLNADFSKLEEQFNLLVNKERNVLSICQSKVKRLEELQSENFKKTTEVAKMFSKVQSPPLFMHQLSLDQYFSKSDSFMQHFSLYLKQNFKFQENEFDNSLTDLQEDAEKLNSLKKLIKQYEMDYFLEKARGRGTQGVVDGLDLTKIHVINLSDMERETHELAIVNAHQEMVQKALMVDLENLVHQQAQHIIEMNLYENTKEKLGRAQKRHQNNSILSQVISNVLSNAELIWIGIQLDLEKKHNRFDNSEGLKSESQLCLQRIQLMRNVASNTSDILSVEFITKMLQHLSLHLQHRPRVEVKACLHEYEKFVRLFNYALNGLLNRKHYATILEKLDEINHVETALRSFVYDGPVDTPMFENVSYLKPIFNANMKKESIDKQLRQMRTQFHENVTERMEKDKLWRYRQLLWMWFLRDPSRVLRVIEEIKKMASKVPQIKTLGGIKRKRNTPYNPDIYLINGISAHFT</sequence>
<reference evidence="12" key="1">
    <citation type="submission" date="2020-05" db="UniProtKB">
        <authorList>
            <consortium name="EnsemblMetazoa"/>
        </authorList>
    </citation>
    <scope>IDENTIFICATION</scope>
    <source>
        <strain evidence="12">TTRI</strain>
    </source>
</reference>
<dbReference type="GO" id="GO:0005819">
    <property type="term" value="C:spindle"/>
    <property type="evidence" value="ECO:0007669"/>
    <property type="project" value="UniProtKB-SubCell"/>
</dbReference>
<comment type="similarity">
    <text evidence="2">Belongs to the HAUS3 family.</text>
</comment>
<dbReference type="InterPro" id="IPR032733">
    <property type="entry name" value="HAUS3_N"/>
</dbReference>
<keyword evidence="8" id="KW-0206">Cytoskeleton</keyword>
<dbReference type="Pfam" id="PF14932">
    <property type="entry name" value="HAUS-augmin3"/>
    <property type="match status" value="1"/>
</dbReference>
<keyword evidence="9" id="KW-0131">Cell cycle</keyword>
<keyword evidence="13" id="KW-1185">Reference proteome</keyword>
<evidence type="ECO:0000256" key="2">
    <source>
        <dbReference type="ARBA" id="ARBA00009645"/>
    </source>
</evidence>
<keyword evidence="6" id="KW-0498">Mitosis</keyword>
<evidence type="ECO:0000256" key="3">
    <source>
        <dbReference type="ARBA" id="ARBA00022490"/>
    </source>
</evidence>
<comment type="subcellular location">
    <subcellularLocation>
        <location evidence="1">Cytoplasm</location>
        <location evidence="1">Cytoskeleton</location>
        <location evidence="1">Spindle</location>
    </subcellularLocation>
</comment>
<dbReference type="VEuPathDB" id="VectorBase:GAUT029346"/>
<accession>A0A1A9V8M3</accession>
<evidence type="ECO:0000256" key="5">
    <source>
        <dbReference type="ARBA" id="ARBA00022701"/>
    </source>
</evidence>
<evidence type="ECO:0000256" key="7">
    <source>
        <dbReference type="ARBA" id="ARBA00023054"/>
    </source>
</evidence>
<dbReference type="AlphaFoldDB" id="A0A1A9V8M3"/>
<organism evidence="12 13">
    <name type="scientific">Glossina austeni</name>
    <name type="common">Savannah tsetse fly</name>
    <dbReference type="NCBI Taxonomy" id="7395"/>
    <lineage>
        <taxon>Eukaryota</taxon>
        <taxon>Metazoa</taxon>
        <taxon>Ecdysozoa</taxon>
        <taxon>Arthropoda</taxon>
        <taxon>Hexapoda</taxon>
        <taxon>Insecta</taxon>
        <taxon>Pterygota</taxon>
        <taxon>Neoptera</taxon>
        <taxon>Endopterygota</taxon>
        <taxon>Diptera</taxon>
        <taxon>Brachycera</taxon>
        <taxon>Muscomorpha</taxon>
        <taxon>Hippoboscoidea</taxon>
        <taxon>Glossinidae</taxon>
        <taxon>Glossina</taxon>
    </lineage>
</organism>
<dbReference type="GO" id="GO:0005874">
    <property type="term" value="C:microtubule"/>
    <property type="evidence" value="ECO:0007669"/>
    <property type="project" value="UniProtKB-KW"/>
</dbReference>
<keyword evidence="4" id="KW-0132">Cell division</keyword>
<keyword evidence="5" id="KW-0493">Microtubule</keyword>
<evidence type="ECO:0000256" key="4">
    <source>
        <dbReference type="ARBA" id="ARBA00022618"/>
    </source>
</evidence>
<dbReference type="GO" id="GO:0051301">
    <property type="term" value="P:cell division"/>
    <property type="evidence" value="ECO:0007669"/>
    <property type="project" value="UniProtKB-KW"/>
</dbReference>
<feature type="coiled-coil region" evidence="10">
    <location>
        <begin position="113"/>
        <end position="140"/>
    </location>
</feature>
<evidence type="ECO:0000259" key="11">
    <source>
        <dbReference type="Pfam" id="PF14932"/>
    </source>
</evidence>
<evidence type="ECO:0000256" key="6">
    <source>
        <dbReference type="ARBA" id="ARBA00022776"/>
    </source>
</evidence>
<evidence type="ECO:0000313" key="13">
    <source>
        <dbReference type="Proteomes" id="UP000078200"/>
    </source>
</evidence>
<dbReference type="EnsemblMetazoa" id="GAUT029346-RA">
    <property type="protein sequence ID" value="GAUT029346-PA"/>
    <property type="gene ID" value="GAUT029346"/>
</dbReference>